<feature type="signal peptide" evidence="1">
    <location>
        <begin position="1"/>
        <end position="22"/>
    </location>
</feature>
<dbReference type="Gene3D" id="2.40.128.110">
    <property type="entry name" value="Lipid/polyisoprenoid-binding, YceI-like"/>
    <property type="match status" value="1"/>
</dbReference>
<organism evidence="3 4">
    <name type="scientific">Metapseudomonas boanensis</name>
    <dbReference type="NCBI Taxonomy" id="2822138"/>
    <lineage>
        <taxon>Bacteria</taxon>
        <taxon>Pseudomonadati</taxon>
        <taxon>Pseudomonadota</taxon>
        <taxon>Gammaproteobacteria</taxon>
        <taxon>Pseudomonadales</taxon>
        <taxon>Pseudomonadaceae</taxon>
        <taxon>Metapseudomonas</taxon>
    </lineage>
</organism>
<evidence type="ECO:0000313" key="3">
    <source>
        <dbReference type="EMBL" id="MBT8768817.1"/>
    </source>
</evidence>
<protein>
    <submittedName>
        <fullName evidence="3">YceI family protein</fullName>
    </submittedName>
</protein>
<gene>
    <name evidence="3" type="ORF">J7302_22170</name>
</gene>
<proteinExistence type="predicted"/>
<sequence>MHRSIRTTFFALLGALALPAHASWYLDNESSRISFISTKAGNLSEVHRFLTLHGKIADNGKANLRVELESVSTGVPLRDQRLREQFFDIAKFPNAEISAQLDLRPITDLAPGAQLELSLPLTVKLKDKSQAFNAELLATRLDDRRFQVVTLAPLVLQVERFGLADALEGLRKIAGVPSISLSVPVGAVLIFTAR</sequence>
<feature type="chain" id="PRO_5045953970" evidence="1">
    <location>
        <begin position="23"/>
        <end position="194"/>
    </location>
</feature>
<dbReference type="EMBL" id="JAGTIS010000016">
    <property type="protein sequence ID" value="MBT8768817.1"/>
    <property type="molecule type" value="Genomic_DNA"/>
</dbReference>
<dbReference type="SMART" id="SM00867">
    <property type="entry name" value="YceI"/>
    <property type="match status" value="1"/>
</dbReference>
<reference evidence="3 4" key="1">
    <citation type="submission" date="2021-04" db="EMBL/GenBank/DDBJ databases">
        <title>Pseudomonas boanensis sp. nov., a bacterium isolated from river water used for household purposes in Boane District, Mozambique.</title>
        <authorList>
            <person name="Nicklasson M."/>
            <person name="Martin-Rodriguez A.J."/>
            <person name="Thorell K."/>
            <person name="Neves L."/>
            <person name="Mussagy A."/>
            <person name="Rydberg H.A."/>
            <person name="Hernroth B."/>
            <person name="Svensson-Stadler L."/>
            <person name="Sjoling A."/>
        </authorList>
    </citation>
    <scope>NUCLEOTIDE SEQUENCE [LARGE SCALE GENOMIC DNA]</scope>
    <source>
        <strain evidence="3 4">DB1</strain>
    </source>
</reference>
<name>A0ABS5XM90_9GAMM</name>
<dbReference type="PIRSF" id="PIRSF029811">
    <property type="entry name" value="UCP029811"/>
    <property type="match status" value="1"/>
</dbReference>
<dbReference type="InterPro" id="IPR027016">
    <property type="entry name" value="UCP029811"/>
</dbReference>
<feature type="domain" description="Lipid/polyisoprenoid-binding YceI-like" evidence="2">
    <location>
        <begin position="23"/>
        <end position="192"/>
    </location>
</feature>
<dbReference type="RefSeq" id="WP_215379776.1">
    <property type="nucleotide sequence ID" value="NZ_JAGTIS010000016.1"/>
</dbReference>
<evidence type="ECO:0000256" key="1">
    <source>
        <dbReference type="SAM" id="SignalP"/>
    </source>
</evidence>
<dbReference type="InterPro" id="IPR007372">
    <property type="entry name" value="Lipid/polyisoprenoid-bd_YceI"/>
</dbReference>
<keyword evidence="4" id="KW-1185">Reference proteome</keyword>
<comment type="caution">
    <text evidence="3">The sequence shown here is derived from an EMBL/GenBank/DDBJ whole genome shotgun (WGS) entry which is preliminary data.</text>
</comment>
<dbReference type="SUPFAM" id="SSF101874">
    <property type="entry name" value="YceI-like"/>
    <property type="match status" value="1"/>
</dbReference>
<evidence type="ECO:0000313" key="4">
    <source>
        <dbReference type="Proteomes" id="UP001519667"/>
    </source>
</evidence>
<accession>A0ABS5XM90</accession>
<dbReference type="Pfam" id="PF04264">
    <property type="entry name" value="YceI"/>
    <property type="match status" value="1"/>
</dbReference>
<dbReference type="Proteomes" id="UP001519667">
    <property type="component" value="Unassembled WGS sequence"/>
</dbReference>
<dbReference type="InterPro" id="IPR036761">
    <property type="entry name" value="TTHA0802/YceI-like_sf"/>
</dbReference>
<keyword evidence="1" id="KW-0732">Signal</keyword>
<evidence type="ECO:0000259" key="2">
    <source>
        <dbReference type="SMART" id="SM00867"/>
    </source>
</evidence>